<comment type="similarity">
    <text evidence="2">Belongs to the ATPase A chain family.</text>
</comment>
<reference evidence="13" key="1">
    <citation type="journal article" date="2017" name="Sci. Rep.">
        <title>The mitochondrial genomes of the acoelomorph worms Paratomella rubra, Isodiametra pulchra and Archaphanostoma ylvae.</title>
        <authorList>
            <person name="Robertson H.E."/>
            <person name="Lapraz F."/>
            <person name="Egger B."/>
            <person name="Telford M.J."/>
            <person name="Schiffer P.H."/>
        </authorList>
    </citation>
    <scope>NUCLEOTIDE SEQUENCE</scope>
</reference>
<evidence type="ECO:0000256" key="3">
    <source>
        <dbReference type="ARBA" id="ARBA00022448"/>
    </source>
</evidence>
<accession>A0A1X9WD98</accession>
<feature type="transmembrane region" description="Helical" evidence="12">
    <location>
        <begin position="6"/>
        <end position="26"/>
    </location>
</feature>
<keyword evidence="8" id="KW-0406">Ion transport</keyword>
<evidence type="ECO:0000313" key="13">
    <source>
        <dbReference type="EMBL" id="ARS00900.1"/>
    </source>
</evidence>
<keyword evidence="7 12" id="KW-1133">Transmembrane helix</keyword>
<comment type="subcellular location">
    <subcellularLocation>
        <location evidence="1">Membrane</location>
        <topology evidence="1">Multi-pass membrane protein</topology>
    </subcellularLocation>
</comment>
<dbReference type="InterPro" id="IPR035908">
    <property type="entry name" value="F0_ATP_A_sf"/>
</dbReference>
<evidence type="ECO:0000256" key="9">
    <source>
        <dbReference type="ARBA" id="ARBA00023136"/>
    </source>
</evidence>
<keyword evidence="9 12" id="KW-0472">Membrane</keyword>
<evidence type="ECO:0000256" key="6">
    <source>
        <dbReference type="ARBA" id="ARBA00022781"/>
    </source>
</evidence>
<dbReference type="InterPro" id="IPR045083">
    <property type="entry name" value="ATP_synth_F0_asu_bact/mt"/>
</dbReference>
<keyword evidence="5 12" id="KW-0812">Transmembrane</keyword>
<proteinExistence type="inferred from homology"/>
<protein>
    <recommendedName>
        <fullName evidence="11">F-ATPase protein 6</fullName>
    </recommendedName>
</protein>
<dbReference type="EMBL" id="KY825223">
    <property type="protein sequence ID" value="ARS00900.1"/>
    <property type="molecule type" value="Genomic_DNA"/>
</dbReference>
<evidence type="ECO:0000256" key="4">
    <source>
        <dbReference type="ARBA" id="ARBA00022547"/>
    </source>
</evidence>
<dbReference type="SUPFAM" id="SSF81336">
    <property type="entry name" value="F1F0 ATP synthase subunit A"/>
    <property type="match status" value="1"/>
</dbReference>
<geneLocation type="mitochondrion" evidence="13"/>
<dbReference type="InterPro" id="IPR000568">
    <property type="entry name" value="ATP_synth_F0_asu"/>
</dbReference>
<dbReference type="CDD" id="cd00310">
    <property type="entry name" value="ATP-synt_Fo_a_6"/>
    <property type="match status" value="1"/>
</dbReference>
<evidence type="ECO:0000256" key="7">
    <source>
        <dbReference type="ARBA" id="ARBA00022989"/>
    </source>
</evidence>
<dbReference type="Pfam" id="PF00119">
    <property type="entry name" value="ATP-synt_A"/>
    <property type="match status" value="1"/>
</dbReference>
<dbReference type="RefSeq" id="YP_009380097.1">
    <property type="nucleotide sequence ID" value="NC_034947.1"/>
</dbReference>
<dbReference type="AlphaFoldDB" id="A0A1X9WD98"/>
<feature type="transmembrane region" description="Helical" evidence="12">
    <location>
        <begin position="94"/>
        <end position="112"/>
    </location>
</feature>
<evidence type="ECO:0000256" key="5">
    <source>
        <dbReference type="ARBA" id="ARBA00022692"/>
    </source>
</evidence>
<evidence type="ECO:0000256" key="10">
    <source>
        <dbReference type="ARBA" id="ARBA00023310"/>
    </source>
</evidence>
<keyword evidence="6" id="KW-0375">Hydrogen ion transport</keyword>
<keyword evidence="10" id="KW-0066">ATP synthesis</keyword>
<evidence type="ECO:0000256" key="2">
    <source>
        <dbReference type="ARBA" id="ARBA00006810"/>
    </source>
</evidence>
<feature type="transmembrane region" description="Helical" evidence="12">
    <location>
        <begin position="67"/>
        <end position="88"/>
    </location>
</feature>
<evidence type="ECO:0000256" key="11">
    <source>
        <dbReference type="ARBA" id="ARBA00032954"/>
    </source>
</evidence>
<keyword evidence="13" id="KW-0496">Mitochondrion</keyword>
<name>A0A1X9WD98_9BILA</name>
<keyword evidence="4" id="KW-0138">CF(0)</keyword>
<evidence type="ECO:0000256" key="8">
    <source>
        <dbReference type="ARBA" id="ARBA00023065"/>
    </source>
</evidence>
<dbReference type="PANTHER" id="PTHR11410">
    <property type="entry name" value="ATP SYNTHASE SUBUNIT A"/>
    <property type="match status" value="1"/>
</dbReference>
<dbReference type="GeneID" id="32958868"/>
<gene>
    <name evidence="13" type="primary">atp6</name>
</gene>
<feature type="transmembrane region" description="Helical" evidence="12">
    <location>
        <begin position="133"/>
        <end position="153"/>
    </location>
</feature>
<dbReference type="PANTHER" id="PTHR11410:SF0">
    <property type="entry name" value="ATP SYNTHASE SUBUNIT A"/>
    <property type="match status" value="1"/>
</dbReference>
<dbReference type="GO" id="GO:0045259">
    <property type="term" value="C:proton-transporting ATP synthase complex"/>
    <property type="evidence" value="ECO:0007669"/>
    <property type="project" value="UniProtKB-KW"/>
</dbReference>
<keyword evidence="3" id="KW-0813">Transport</keyword>
<feature type="transmembrane region" description="Helical" evidence="12">
    <location>
        <begin position="187"/>
        <end position="217"/>
    </location>
</feature>
<feature type="transmembrane region" description="Helical" evidence="12">
    <location>
        <begin position="159"/>
        <end position="180"/>
    </location>
</feature>
<evidence type="ECO:0000256" key="1">
    <source>
        <dbReference type="ARBA" id="ARBA00004141"/>
    </source>
</evidence>
<dbReference type="Gene3D" id="1.20.120.220">
    <property type="entry name" value="ATP synthase, F0 complex, subunit A"/>
    <property type="match status" value="1"/>
</dbReference>
<evidence type="ECO:0000256" key="12">
    <source>
        <dbReference type="SAM" id="Phobius"/>
    </source>
</evidence>
<sequence>MFIFFSASLDGLFIFLILTIFFFNFFPTSPSQKKSLSWFTSLQGWVNLQVETLILGKESTGGNLMNFTLKSLFIFVIMSNLSGLNMFINQTFMGKLSLSLLIMAIGFWMLSYSPFIHQSKEKFSLFVIGEMKFPSLSFLLSNIEILTHLFRPITLTARLWVNIWVGHLLMSVLSTFFLIMMVTKSNFFFLSIFLLGGFFLFETGIMALQAFVFSYLIGVYWRENLEHSLVTWSH</sequence>
<organism evidence="13">
    <name type="scientific">Baltalimania ylvae</name>
    <dbReference type="NCBI Taxonomy" id="3341436"/>
    <lineage>
        <taxon>Eukaryota</taxon>
        <taxon>Metazoa</taxon>
        <taxon>Xenacoelomorpha</taxon>
        <taxon>Acoelomorpha</taxon>
        <taxon>Acoela</taxon>
        <taxon>Isodiametridae</taxon>
        <taxon>Baltalimania</taxon>
    </lineage>
</organism>
<dbReference type="GO" id="GO:0046933">
    <property type="term" value="F:proton-transporting ATP synthase activity, rotational mechanism"/>
    <property type="evidence" value="ECO:0007669"/>
    <property type="project" value="TreeGrafter"/>
</dbReference>